<evidence type="ECO:0000256" key="2">
    <source>
        <dbReference type="PROSITE-ProRule" id="PRU00252"/>
    </source>
</evidence>
<proteinExistence type="predicted"/>
<dbReference type="Pfam" id="PF00436">
    <property type="entry name" value="SSB"/>
    <property type="match status" value="1"/>
</dbReference>
<dbReference type="InterPro" id="IPR012340">
    <property type="entry name" value="NA-bd_OB-fold"/>
</dbReference>
<keyword evidence="5" id="KW-1185">Reference proteome</keyword>
<dbReference type="Proteomes" id="UP000799538">
    <property type="component" value="Unassembled WGS sequence"/>
</dbReference>
<dbReference type="GO" id="GO:0003697">
    <property type="term" value="F:single-stranded DNA binding"/>
    <property type="evidence" value="ECO:0007669"/>
    <property type="project" value="InterPro"/>
</dbReference>
<accession>A0A6A6FY52</accession>
<evidence type="ECO:0000313" key="4">
    <source>
        <dbReference type="EMBL" id="KAF2218416.1"/>
    </source>
</evidence>
<dbReference type="InterPro" id="IPR000424">
    <property type="entry name" value="Primosome_PriB/ssb"/>
</dbReference>
<keyword evidence="1 2" id="KW-0238">DNA-binding</keyword>
<evidence type="ECO:0008006" key="6">
    <source>
        <dbReference type="Google" id="ProtNLM"/>
    </source>
</evidence>
<protein>
    <recommendedName>
        <fullName evidence="6">SsDNA binding protein</fullName>
    </recommendedName>
</protein>
<dbReference type="PROSITE" id="PS50935">
    <property type="entry name" value="SSB"/>
    <property type="match status" value="1"/>
</dbReference>
<evidence type="ECO:0000256" key="1">
    <source>
        <dbReference type="ARBA" id="ARBA00023125"/>
    </source>
</evidence>
<feature type="region of interest" description="Disordered" evidence="3">
    <location>
        <begin position="130"/>
        <end position="154"/>
    </location>
</feature>
<evidence type="ECO:0000256" key="3">
    <source>
        <dbReference type="SAM" id="MobiDB-lite"/>
    </source>
</evidence>
<dbReference type="SUPFAM" id="SSF50249">
    <property type="entry name" value="Nucleic acid-binding proteins"/>
    <property type="match status" value="1"/>
</dbReference>
<name>A0A6A6FY52_9PEZI</name>
<dbReference type="OrthoDB" id="1078367at2759"/>
<reference evidence="5" key="1">
    <citation type="journal article" date="2020" name="Stud. Mycol.">
        <title>101 Dothideomycetes genomes: A test case for predicting lifestyles and emergence of pathogens.</title>
        <authorList>
            <person name="Haridas S."/>
            <person name="Albert R."/>
            <person name="Binder M."/>
            <person name="Bloem J."/>
            <person name="LaButti K."/>
            <person name="Salamov A."/>
            <person name="Andreopoulos B."/>
            <person name="Baker S."/>
            <person name="Barry K."/>
            <person name="Bills G."/>
            <person name="Bluhm B."/>
            <person name="Cannon C."/>
            <person name="Castanera R."/>
            <person name="Culley D."/>
            <person name="Daum C."/>
            <person name="Ezra D."/>
            <person name="Gonzalez J."/>
            <person name="Henrissat B."/>
            <person name="Kuo A."/>
            <person name="Liang C."/>
            <person name="Lipzen A."/>
            <person name="Lutzoni F."/>
            <person name="Magnuson J."/>
            <person name="Mondo S."/>
            <person name="Nolan M."/>
            <person name="Ohm R."/>
            <person name="Pangilinan J."/>
            <person name="Park H.-J."/>
            <person name="Ramirez L."/>
            <person name="Alfaro M."/>
            <person name="Sun H."/>
            <person name="Tritt A."/>
            <person name="Yoshinaga Y."/>
            <person name="Zwiers L.-H."/>
            <person name="Turgeon B."/>
            <person name="Goodwin S."/>
            <person name="Spatafora J."/>
            <person name="Crous P."/>
            <person name="Grigoriev I."/>
        </authorList>
    </citation>
    <scope>NUCLEOTIDE SEQUENCE [LARGE SCALE GENOMIC DNA]</scope>
    <source>
        <strain evidence="5">CECT 20119</strain>
    </source>
</reference>
<dbReference type="AlphaFoldDB" id="A0A6A6FY52"/>
<gene>
    <name evidence="4" type="ORF">BDZ85DRAFT_253595</name>
</gene>
<dbReference type="CDD" id="cd04496">
    <property type="entry name" value="SSB_OBF"/>
    <property type="match status" value="1"/>
</dbReference>
<sequence>MFSSRTLTRSLGDASRQFSTSTPWSLARMQLIGRLGDKPELVSTQTGRELVRYALGVSAGPKDESGNRQTSWFRVASFTDGPQKDFLLNLPKGTLLYLDADARMDTFQAADGTNQSRLNLVQRNLEMLSRPKYQTNDGADKDPAEEPLSGVGAS</sequence>
<organism evidence="4 5">
    <name type="scientific">Elsinoe ampelina</name>
    <dbReference type="NCBI Taxonomy" id="302913"/>
    <lineage>
        <taxon>Eukaryota</taxon>
        <taxon>Fungi</taxon>
        <taxon>Dikarya</taxon>
        <taxon>Ascomycota</taxon>
        <taxon>Pezizomycotina</taxon>
        <taxon>Dothideomycetes</taxon>
        <taxon>Dothideomycetidae</taxon>
        <taxon>Myriangiales</taxon>
        <taxon>Elsinoaceae</taxon>
        <taxon>Elsinoe</taxon>
    </lineage>
</organism>
<dbReference type="EMBL" id="ML992547">
    <property type="protein sequence ID" value="KAF2218416.1"/>
    <property type="molecule type" value="Genomic_DNA"/>
</dbReference>
<dbReference type="Gene3D" id="2.40.50.140">
    <property type="entry name" value="Nucleic acid-binding proteins"/>
    <property type="match status" value="1"/>
</dbReference>
<evidence type="ECO:0000313" key="5">
    <source>
        <dbReference type="Proteomes" id="UP000799538"/>
    </source>
</evidence>